<feature type="transmembrane region" description="Helical" evidence="10">
    <location>
        <begin position="44"/>
        <end position="60"/>
    </location>
</feature>
<keyword evidence="3 10" id="KW-0716">Sensory transduction</keyword>
<dbReference type="GO" id="GO:0005886">
    <property type="term" value="C:plasma membrane"/>
    <property type="evidence" value="ECO:0007669"/>
    <property type="project" value="UniProtKB-SubCell"/>
</dbReference>
<feature type="transmembrane region" description="Helical" evidence="10">
    <location>
        <begin position="291"/>
        <end position="311"/>
    </location>
</feature>
<accession>A0A6A4INH5</accession>
<feature type="transmembrane region" description="Helical" evidence="10">
    <location>
        <begin position="72"/>
        <end position="90"/>
    </location>
</feature>
<keyword evidence="9 10" id="KW-0807">Transducer</keyword>
<dbReference type="OrthoDB" id="6625206at2759"/>
<evidence type="ECO:0000256" key="1">
    <source>
        <dbReference type="ARBA" id="ARBA00004651"/>
    </source>
</evidence>
<comment type="caution">
    <text evidence="11">The sequence shown here is derived from an EMBL/GenBank/DDBJ whole genome shotgun (WGS) entry which is preliminary data.</text>
</comment>
<dbReference type="EMBL" id="WIXP02000014">
    <property type="protein sequence ID" value="KAF6199996.1"/>
    <property type="molecule type" value="Genomic_DNA"/>
</dbReference>
<dbReference type="GO" id="GO:0007165">
    <property type="term" value="P:signal transduction"/>
    <property type="evidence" value="ECO:0007669"/>
    <property type="project" value="UniProtKB-KW"/>
</dbReference>
<protein>
    <recommendedName>
        <fullName evidence="10">Odorant receptor</fullName>
    </recommendedName>
</protein>
<dbReference type="AlphaFoldDB" id="A0A6A4INH5"/>
<dbReference type="InterPro" id="IPR004117">
    <property type="entry name" value="7tm6_olfct_rcpt"/>
</dbReference>
<evidence type="ECO:0000256" key="4">
    <source>
        <dbReference type="ARBA" id="ARBA00022692"/>
    </source>
</evidence>
<comment type="subcellular location">
    <subcellularLocation>
        <location evidence="1 10">Cell membrane</location>
        <topology evidence="1 10">Multi-pass membrane protein</topology>
    </subcellularLocation>
</comment>
<keyword evidence="8 10" id="KW-0675">Receptor</keyword>
<keyword evidence="5 10" id="KW-0552">Olfaction</keyword>
<evidence type="ECO:0000256" key="10">
    <source>
        <dbReference type="RuleBase" id="RU351113"/>
    </source>
</evidence>
<evidence type="ECO:0000256" key="5">
    <source>
        <dbReference type="ARBA" id="ARBA00022725"/>
    </source>
</evidence>
<dbReference type="GO" id="GO:0004984">
    <property type="term" value="F:olfactory receptor activity"/>
    <property type="evidence" value="ECO:0007669"/>
    <property type="project" value="InterPro"/>
</dbReference>
<dbReference type="GO" id="GO:0005549">
    <property type="term" value="F:odorant binding"/>
    <property type="evidence" value="ECO:0007669"/>
    <property type="project" value="InterPro"/>
</dbReference>
<organism evidence="11 12">
    <name type="scientific">Apolygus lucorum</name>
    <name type="common">Small green plant bug</name>
    <name type="synonym">Lygocoris lucorum</name>
    <dbReference type="NCBI Taxonomy" id="248454"/>
    <lineage>
        <taxon>Eukaryota</taxon>
        <taxon>Metazoa</taxon>
        <taxon>Ecdysozoa</taxon>
        <taxon>Arthropoda</taxon>
        <taxon>Hexapoda</taxon>
        <taxon>Insecta</taxon>
        <taxon>Pterygota</taxon>
        <taxon>Neoptera</taxon>
        <taxon>Paraneoptera</taxon>
        <taxon>Hemiptera</taxon>
        <taxon>Heteroptera</taxon>
        <taxon>Panheteroptera</taxon>
        <taxon>Cimicomorpha</taxon>
        <taxon>Miridae</taxon>
        <taxon>Mirini</taxon>
        <taxon>Apolygus</taxon>
    </lineage>
</organism>
<proteinExistence type="inferred from homology"/>
<dbReference type="PANTHER" id="PTHR21137">
    <property type="entry name" value="ODORANT RECEPTOR"/>
    <property type="match status" value="1"/>
</dbReference>
<keyword evidence="6 10" id="KW-1133">Transmembrane helix</keyword>
<feature type="transmembrane region" description="Helical" evidence="10">
    <location>
        <begin position="127"/>
        <end position="149"/>
    </location>
</feature>
<comment type="similarity">
    <text evidence="10">Belongs to the insect chemoreceptor superfamily. Heteromeric odorant receptor channel (TC 1.A.69) family.</text>
</comment>
<comment type="caution">
    <text evidence="10">Lacks conserved residue(s) required for the propagation of feature annotation.</text>
</comment>
<dbReference type="Proteomes" id="UP000466442">
    <property type="component" value="Unassembled WGS sequence"/>
</dbReference>
<dbReference type="Pfam" id="PF02949">
    <property type="entry name" value="7tm_6"/>
    <property type="match status" value="1"/>
</dbReference>
<name>A0A6A4INH5_APOLU</name>
<evidence type="ECO:0000256" key="2">
    <source>
        <dbReference type="ARBA" id="ARBA00022475"/>
    </source>
</evidence>
<keyword evidence="12" id="KW-1185">Reference proteome</keyword>
<keyword evidence="4 10" id="KW-0812">Transmembrane</keyword>
<evidence type="ECO:0000256" key="3">
    <source>
        <dbReference type="ARBA" id="ARBA00022606"/>
    </source>
</evidence>
<feature type="transmembrane region" description="Helical" evidence="10">
    <location>
        <begin position="262"/>
        <end position="285"/>
    </location>
</feature>
<evidence type="ECO:0000256" key="6">
    <source>
        <dbReference type="ARBA" id="ARBA00022989"/>
    </source>
</evidence>
<dbReference type="PANTHER" id="PTHR21137:SF35">
    <property type="entry name" value="ODORANT RECEPTOR 19A-RELATED"/>
    <property type="match status" value="1"/>
</dbReference>
<feature type="transmembrane region" description="Helical" evidence="10">
    <location>
        <begin position="202"/>
        <end position="223"/>
    </location>
</feature>
<evidence type="ECO:0000313" key="12">
    <source>
        <dbReference type="Proteomes" id="UP000466442"/>
    </source>
</evidence>
<evidence type="ECO:0000256" key="8">
    <source>
        <dbReference type="ARBA" id="ARBA00023170"/>
    </source>
</evidence>
<keyword evidence="2" id="KW-1003">Cell membrane</keyword>
<gene>
    <name evidence="11" type="ORF">GE061_006295</name>
</gene>
<reference evidence="11" key="1">
    <citation type="journal article" date="2021" name="Mol. Ecol. Resour.">
        <title>Apolygus lucorum genome provides insights into omnivorousness and mesophyll feeding.</title>
        <authorList>
            <person name="Liu Y."/>
            <person name="Liu H."/>
            <person name="Wang H."/>
            <person name="Huang T."/>
            <person name="Liu B."/>
            <person name="Yang B."/>
            <person name="Yin L."/>
            <person name="Li B."/>
            <person name="Zhang Y."/>
            <person name="Zhang S."/>
            <person name="Jiang F."/>
            <person name="Zhang X."/>
            <person name="Ren Y."/>
            <person name="Wang B."/>
            <person name="Wang S."/>
            <person name="Lu Y."/>
            <person name="Wu K."/>
            <person name="Fan W."/>
            <person name="Wang G."/>
        </authorList>
    </citation>
    <scope>NUCLEOTIDE SEQUENCE</scope>
    <source>
        <strain evidence="11">12Hb</strain>
    </source>
</reference>
<evidence type="ECO:0000256" key="9">
    <source>
        <dbReference type="ARBA" id="ARBA00023224"/>
    </source>
</evidence>
<keyword evidence="7 10" id="KW-0472">Membrane</keyword>
<evidence type="ECO:0000313" key="11">
    <source>
        <dbReference type="EMBL" id="KAF6199996.1"/>
    </source>
</evidence>
<sequence>MLIHSDIDKYIKFMKGYCVWYGKSVTWDDTRFDLCRKYYTESKCYLSAVLLCVVSFALYSTDDFGLHDGTFIYWPVCLMMLVLTSIATATRHQQDVLTMSLNDNFLENSEPWMRAIKDQNINKLWKMLRFLIAYNNTTCSLYFIVPLVADSILHYGFDYLQTPFSLPMPLTPFLKYRNTWNAKYYVLTALNFWSTSEIVFTLQWFIGNYSLLTTFFLAELIIFKHQVKSLDFGKSDEWDQQVESIVNKHTKIMKLNGELRDYLGLPGAFMTFFTSLTLTFTGFVIFTSPNIPLRISYGSGFVLYFCAALLLTTIGQKLENESDELFKAFYNLRWYQYSPNARKSLNMMMRQARTPLIIDFHGRYKMNLANFMQILRSSYSYFTLLREVAKD</sequence>
<evidence type="ECO:0000256" key="7">
    <source>
        <dbReference type="ARBA" id="ARBA00023136"/>
    </source>
</evidence>